<evidence type="ECO:0008006" key="3">
    <source>
        <dbReference type="Google" id="ProtNLM"/>
    </source>
</evidence>
<organism evidence="1 2">
    <name type="scientific">Candidatus Fervidibacter sacchari</name>
    <dbReference type="NCBI Taxonomy" id="1448929"/>
    <lineage>
        <taxon>Bacteria</taxon>
        <taxon>Candidatus Fervidibacterota</taxon>
        <taxon>Candidatus Fervidibacter</taxon>
    </lineage>
</organism>
<dbReference type="Pfam" id="PF20095">
    <property type="entry name" value="DUF6485"/>
    <property type="match status" value="1"/>
</dbReference>
<evidence type="ECO:0000313" key="2">
    <source>
        <dbReference type="Proteomes" id="UP001204798"/>
    </source>
</evidence>
<protein>
    <recommendedName>
        <fullName evidence="3">Cytosolic protein</fullName>
    </recommendedName>
</protein>
<dbReference type="Proteomes" id="UP001204798">
    <property type="component" value="Unassembled WGS sequence"/>
</dbReference>
<name>A0ABT2ELU6_9BACT</name>
<reference evidence="1 2" key="1">
    <citation type="submission" date="2022-08" db="EMBL/GenBank/DDBJ databases">
        <title>Bacterial and archaeal communities from various locations to study Microbial Dark Matter (Phase II).</title>
        <authorList>
            <person name="Stepanauskas R."/>
        </authorList>
    </citation>
    <scope>NUCLEOTIDE SEQUENCE [LARGE SCALE GENOMIC DNA]</scope>
    <source>
        <strain evidence="1 2">PD1</strain>
    </source>
</reference>
<dbReference type="RefSeq" id="WP_310473614.1">
    <property type="nucleotide sequence ID" value="NZ_CP130454.1"/>
</dbReference>
<dbReference type="EMBL" id="JANUCP010000002">
    <property type="protein sequence ID" value="MCS3918923.1"/>
    <property type="molecule type" value="Genomic_DNA"/>
</dbReference>
<proteinExistence type="predicted"/>
<evidence type="ECO:0000313" key="1">
    <source>
        <dbReference type="EMBL" id="MCS3918923.1"/>
    </source>
</evidence>
<gene>
    <name evidence="1" type="ORF">M2350_001323</name>
</gene>
<keyword evidence="2" id="KW-1185">Reference proteome</keyword>
<sequence>MPQVECPRVQENLKSCICSWPTCAKKGNCCLCLQSHLSSKEVPGCFFTPEVERTYDRSLRKFLSLYREGFRPVLEAASDEGIECPRRTENKEVCSCTNEDCEFHGICCLCMRSHMSRKTLPACVRVLV</sequence>
<comment type="caution">
    <text evidence="1">The sequence shown here is derived from an EMBL/GenBank/DDBJ whole genome shotgun (WGS) entry which is preliminary data.</text>
</comment>
<accession>A0ABT2ELU6</accession>